<comment type="caution">
    <text evidence="1">The sequence shown here is derived from an EMBL/GenBank/DDBJ whole genome shotgun (WGS) entry which is preliminary data.</text>
</comment>
<dbReference type="Proteomes" id="UP001163321">
    <property type="component" value="Chromosome 13"/>
</dbReference>
<evidence type="ECO:0000313" key="2">
    <source>
        <dbReference type="Proteomes" id="UP001163321"/>
    </source>
</evidence>
<sequence length="150" mass="17044">MWVIFSFERKAVGEDLDASLVEIFSSLRYTIVTFIGPALNLFTSLCQDSVALVAEDGSIWYRPETYVIFACANTTRFTLLQSTKHFLFSSARFRECFFYEISGMNTRWQLFVYHFSIVITVGAIIVLSEKHTQHCDPGILSVTGLHSGHI</sequence>
<organism evidence="1 2">
    <name type="scientific">Peronosclerospora sorghi</name>
    <dbReference type="NCBI Taxonomy" id="230839"/>
    <lineage>
        <taxon>Eukaryota</taxon>
        <taxon>Sar</taxon>
        <taxon>Stramenopiles</taxon>
        <taxon>Oomycota</taxon>
        <taxon>Peronosporomycetes</taxon>
        <taxon>Peronosporales</taxon>
        <taxon>Peronosporaceae</taxon>
        <taxon>Peronosclerospora</taxon>
    </lineage>
</organism>
<protein>
    <submittedName>
        <fullName evidence="1">Uncharacterized protein</fullName>
    </submittedName>
</protein>
<gene>
    <name evidence="1" type="ORF">PsorP6_012898</name>
</gene>
<name>A0ACC0WG15_9STRA</name>
<reference evidence="1 2" key="1">
    <citation type="journal article" date="2022" name="bioRxiv">
        <title>The genome of the oomycete Peronosclerospora sorghi, a cosmopolitan pathogen of maize and sorghum, is inflated with dispersed pseudogenes.</title>
        <authorList>
            <person name="Fletcher K."/>
            <person name="Martin F."/>
            <person name="Isakeit T."/>
            <person name="Cavanaugh K."/>
            <person name="Magill C."/>
            <person name="Michelmore R."/>
        </authorList>
    </citation>
    <scope>NUCLEOTIDE SEQUENCE [LARGE SCALE GENOMIC DNA]</scope>
    <source>
        <strain evidence="1">P6</strain>
    </source>
</reference>
<dbReference type="EMBL" id="CM047592">
    <property type="protein sequence ID" value="KAI9917783.1"/>
    <property type="molecule type" value="Genomic_DNA"/>
</dbReference>
<accession>A0ACC0WG15</accession>
<proteinExistence type="predicted"/>
<keyword evidence="2" id="KW-1185">Reference proteome</keyword>
<evidence type="ECO:0000313" key="1">
    <source>
        <dbReference type="EMBL" id="KAI9917783.1"/>
    </source>
</evidence>